<organism evidence="2 3">
    <name type="scientific">Lentinula edodes</name>
    <name type="common">Shiitake mushroom</name>
    <name type="synonym">Lentinus edodes</name>
    <dbReference type="NCBI Taxonomy" id="5353"/>
    <lineage>
        <taxon>Eukaryota</taxon>
        <taxon>Fungi</taxon>
        <taxon>Dikarya</taxon>
        <taxon>Basidiomycota</taxon>
        <taxon>Agaricomycotina</taxon>
        <taxon>Agaricomycetes</taxon>
        <taxon>Agaricomycetidae</taxon>
        <taxon>Agaricales</taxon>
        <taxon>Marasmiineae</taxon>
        <taxon>Omphalotaceae</taxon>
        <taxon>Lentinula</taxon>
    </lineage>
</organism>
<dbReference type="InterPro" id="IPR051531">
    <property type="entry name" value="N-acetyltransferase"/>
</dbReference>
<dbReference type="PANTHER" id="PTHR43792">
    <property type="entry name" value="GNAT FAMILY, PUTATIVE (AFU_ORTHOLOGUE AFUA_3G00765)-RELATED-RELATED"/>
    <property type="match status" value="1"/>
</dbReference>
<evidence type="ECO:0000313" key="3">
    <source>
        <dbReference type="Proteomes" id="UP000188533"/>
    </source>
</evidence>
<name>A0A1Q3ELG2_LENED</name>
<accession>A0A1Q3ELG2</accession>
<keyword evidence="2" id="KW-0012">Acyltransferase</keyword>
<proteinExistence type="predicted"/>
<dbReference type="AlphaFoldDB" id="A0A1Q3ELG2"/>
<reference evidence="2 3" key="1">
    <citation type="submission" date="2016-08" db="EMBL/GenBank/DDBJ databases">
        <authorList>
            <consortium name="Lentinula edodes genome sequencing consortium"/>
            <person name="Sakamoto Y."/>
            <person name="Nakade K."/>
            <person name="Sato S."/>
            <person name="Yoshida Y."/>
            <person name="Miyazaki K."/>
            <person name="Natsume S."/>
            <person name="Konno N."/>
        </authorList>
    </citation>
    <scope>NUCLEOTIDE SEQUENCE [LARGE SCALE GENOMIC DNA]</scope>
    <source>
        <strain evidence="2 3">NBRC 111202</strain>
    </source>
</reference>
<dbReference type="SUPFAM" id="SSF55729">
    <property type="entry name" value="Acyl-CoA N-acyltransferases (Nat)"/>
    <property type="match status" value="1"/>
</dbReference>
<protein>
    <submittedName>
        <fullName evidence="2">Acyl-N-acyltransferase</fullName>
    </submittedName>
</protein>
<dbReference type="CDD" id="cd04301">
    <property type="entry name" value="NAT_SF"/>
    <property type="match status" value="1"/>
</dbReference>
<dbReference type="InterPro" id="IPR016181">
    <property type="entry name" value="Acyl_CoA_acyltransferase"/>
</dbReference>
<keyword evidence="3" id="KW-1185">Reference proteome</keyword>
<feature type="domain" description="N-acetyltransferase" evidence="1">
    <location>
        <begin position="129"/>
        <end position="260"/>
    </location>
</feature>
<comment type="caution">
    <text evidence="2">The sequence shown here is derived from an EMBL/GenBank/DDBJ whole genome shotgun (WGS) entry which is preliminary data.</text>
</comment>
<dbReference type="Gene3D" id="3.40.630.30">
    <property type="match status" value="1"/>
</dbReference>
<evidence type="ECO:0000313" key="2">
    <source>
        <dbReference type="EMBL" id="GAW08029.1"/>
    </source>
</evidence>
<keyword evidence="2" id="KW-0808">Transferase</keyword>
<gene>
    <name evidence="2" type="ORF">LENED_010063</name>
</gene>
<dbReference type="STRING" id="5353.A0A1Q3ELG2"/>
<dbReference type="Pfam" id="PF13302">
    <property type="entry name" value="Acetyltransf_3"/>
    <property type="match status" value="1"/>
</dbReference>
<dbReference type="GO" id="GO:0016747">
    <property type="term" value="F:acyltransferase activity, transferring groups other than amino-acyl groups"/>
    <property type="evidence" value="ECO:0007669"/>
    <property type="project" value="InterPro"/>
</dbReference>
<dbReference type="InterPro" id="IPR000182">
    <property type="entry name" value="GNAT_dom"/>
</dbReference>
<sequence length="260" mass="29357">MNDEYESQWESKDVETKIGTQHDPIIKAALIRCGSTWDYSDRSLIPFPVAPAHPHIIKELALRRRGVEKFDTHGISALFICPTMFITDRLHLRGFELSDARHILDLWNNADVLPTISNEYIVPQGPKFMDKVAASVDDAVMFLTIETRERGGGSSSSDTIHDLKQAVDTEVGQFVGTTSITMSHPKNRDGIFAIMLEPKFWGRGYGEEVTRFVVDYCFHTLGLHRVSLMVFNGNKRAVNLYKKVGFVEEGRKRKKKSGNG</sequence>
<evidence type="ECO:0000259" key="1">
    <source>
        <dbReference type="PROSITE" id="PS51186"/>
    </source>
</evidence>
<dbReference type="EMBL" id="BDGU01000550">
    <property type="protein sequence ID" value="GAW08029.1"/>
    <property type="molecule type" value="Genomic_DNA"/>
</dbReference>
<dbReference type="Proteomes" id="UP000188533">
    <property type="component" value="Unassembled WGS sequence"/>
</dbReference>
<dbReference type="PROSITE" id="PS51186">
    <property type="entry name" value="GNAT"/>
    <property type="match status" value="1"/>
</dbReference>
<reference evidence="2 3" key="2">
    <citation type="submission" date="2017-02" db="EMBL/GenBank/DDBJ databases">
        <title>A genome survey and senescence transcriptome analysis in Lentinula edodes.</title>
        <authorList>
            <person name="Sakamoto Y."/>
            <person name="Nakade K."/>
            <person name="Sato S."/>
            <person name="Yoshida Y."/>
            <person name="Miyazaki K."/>
            <person name="Natsume S."/>
            <person name="Konno N."/>
        </authorList>
    </citation>
    <scope>NUCLEOTIDE SEQUENCE [LARGE SCALE GENOMIC DNA]</scope>
    <source>
        <strain evidence="2 3">NBRC 111202</strain>
    </source>
</reference>